<name>A0A1Y2CT41_9BASI</name>
<dbReference type="Pfam" id="PF25534">
    <property type="entry name" value="DUF7918"/>
    <property type="match status" value="1"/>
</dbReference>
<protein>
    <recommendedName>
        <fullName evidence="2">DUF7918 domain-containing protein</fullName>
    </recommendedName>
</protein>
<dbReference type="PANTHER" id="PTHR36223:SF1">
    <property type="entry name" value="TRANSCRIPTION ELONGATION FACTOR EAF N-TERMINAL DOMAIN-CONTAINING PROTEIN"/>
    <property type="match status" value="1"/>
</dbReference>
<dbReference type="OrthoDB" id="2538451at2759"/>
<dbReference type="EMBL" id="MCGR01000110">
    <property type="protein sequence ID" value="ORY50199.1"/>
    <property type="molecule type" value="Genomic_DNA"/>
</dbReference>
<comment type="caution">
    <text evidence="3">The sequence shown here is derived from an EMBL/GenBank/DDBJ whole genome shotgun (WGS) entry which is preliminary data.</text>
</comment>
<dbReference type="STRING" id="106004.A0A1Y2CT41"/>
<feature type="region of interest" description="Disordered" evidence="1">
    <location>
        <begin position="299"/>
        <end position="350"/>
    </location>
</feature>
<dbReference type="InParanoid" id="A0A1Y2CT41"/>
<accession>A0A1Y2CT41</accession>
<evidence type="ECO:0000256" key="1">
    <source>
        <dbReference type="SAM" id="MobiDB-lite"/>
    </source>
</evidence>
<dbReference type="InterPro" id="IPR057678">
    <property type="entry name" value="DUF7918"/>
</dbReference>
<proteinExistence type="predicted"/>
<evidence type="ECO:0000313" key="4">
    <source>
        <dbReference type="Proteomes" id="UP000193467"/>
    </source>
</evidence>
<gene>
    <name evidence="3" type="ORF">BCR35DRAFT_310768</name>
</gene>
<sequence>MVQPDLPTALISPLLPGCSAWVSVDGKPLPVYSIGTEGIKRFGYIEAVEGAHFQVHFAEGREASPPDDFNLDVYLDGRWVRGSTHTKTAAVFRMPLDHPHRLKTFSAARINPTTERPFLFSKIAQTDDDELACKEERVIKGIGSIQLRMMRIKDVEDKIEQMETQDLPDLVLHEQAKKVKLSHQTSLGPARVTEVKRIAMKFNLIDSPSNPFVNFEFRYRSRALLELEGDAPAIPGPRPPLFPADPAPPPPIARKPPVPKIAKGIKRPVEIIIDSDDSDDGSTEVERLRARVAELKRREQMKLEPATPRVKDEKGNRPKNIKREKGVPNGVALSASRKGKKGRPEVIELD</sequence>
<reference evidence="3 4" key="1">
    <citation type="submission" date="2016-07" db="EMBL/GenBank/DDBJ databases">
        <title>Pervasive Adenine N6-methylation of Active Genes in Fungi.</title>
        <authorList>
            <consortium name="DOE Joint Genome Institute"/>
            <person name="Mondo S.J."/>
            <person name="Dannebaum R.O."/>
            <person name="Kuo R.C."/>
            <person name="Labutti K."/>
            <person name="Haridas S."/>
            <person name="Kuo A."/>
            <person name="Salamov A."/>
            <person name="Ahrendt S.R."/>
            <person name="Lipzen A."/>
            <person name="Sullivan W."/>
            <person name="Andreopoulos W.B."/>
            <person name="Clum A."/>
            <person name="Lindquist E."/>
            <person name="Daum C."/>
            <person name="Ramamoorthy G.K."/>
            <person name="Gryganskyi A."/>
            <person name="Culley D."/>
            <person name="Magnuson J.K."/>
            <person name="James T.Y."/>
            <person name="O'Malley M.A."/>
            <person name="Stajich J.E."/>
            <person name="Spatafora J.W."/>
            <person name="Visel A."/>
            <person name="Grigoriev I.V."/>
        </authorList>
    </citation>
    <scope>NUCLEOTIDE SEQUENCE [LARGE SCALE GENOMIC DNA]</scope>
    <source>
        <strain evidence="3 4">62-1032</strain>
    </source>
</reference>
<feature type="compositionally biased region" description="Basic and acidic residues" evidence="1">
    <location>
        <begin position="309"/>
        <end position="326"/>
    </location>
</feature>
<dbReference type="Proteomes" id="UP000193467">
    <property type="component" value="Unassembled WGS sequence"/>
</dbReference>
<evidence type="ECO:0000313" key="3">
    <source>
        <dbReference type="EMBL" id="ORY50199.1"/>
    </source>
</evidence>
<feature type="domain" description="DUF7918" evidence="2">
    <location>
        <begin position="20"/>
        <end position="229"/>
    </location>
</feature>
<keyword evidence="4" id="KW-1185">Reference proteome</keyword>
<dbReference type="AlphaFoldDB" id="A0A1Y2CT41"/>
<evidence type="ECO:0000259" key="2">
    <source>
        <dbReference type="Pfam" id="PF25534"/>
    </source>
</evidence>
<dbReference type="PANTHER" id="PTHR36223">
    <property type="entry name" value="BETA-LACTAMASE-TYPE TRANSPEPTIDASE FOLD DOMAIN CONTAINING PROTEIN"/>
    <property type="match status" value="1"/>
</dbReference>
<organism evidence="3 4">
    <name type="scientific">Leucosporidium creatinivorum</name>
    <dbReference type="NCBI Taxonomy" id="106004"/>
    <lineage>
        <taxon>Eukaryota</taxon>
        <taxon>Fungi</taxon>
        <taxon>Dikarya</taxon>
        <taxon>Basidiomycota</taxon>
        <taxon>Pucciniomycotina</taxon>
        <taxon>Microbotryomycetes</taxon>
        <taxon>Leucosporidiales</taxon>
        <taxon>Leucosporidium</taxon>
    </lineage>
</organism>